<comment type="caution">
    <text evidence="1">The sequence shown here is derived from an EMBL/GenBank/DDBJ whole genome shotgun (WGS) entry which is preliminary data.</text>
</comment>
<gene>
    <name evidence="1" type="ORF">CSUI_007624</name>
</gene>
<dbReference type="GeneID" id="94430980"/>
<sequence length="81" mass="8822">GTDLVVALRVLRSPFCVFVAGSSPRVAASERFIRTGHCCVGDFSTKCWFSSRRSADSDDNPFTPVTGHSFCLTIKKHQGSI</sequence>
<proteinExistence type="predicted"/>
<evidence type="ECO:0000313" key="1">
    <source>
        <dbReference type="EMBL" id="PHJ18553.1"/>
    </source>
</evidence>
<evidence type="ECO:0000313" key="2">
    <source>
        <dbReference type="Proteomes" id="UP000221165"/>
    </source>
</evidence>
<accession>A0A2C6KQ95</accession>
<organism evidence="1 2">
    <name type="scientific">Cystoisospora suis</name>
    <dbReference type="NCBI Taxonomy" id="483139"/>
    <lineage>
        <taxon>Eukaryota</taxon>
        <taxon>Sar</taxon>
        <taxon>Alveolata</taxon>
        <taxon>Apicomplexa</taxon>
        <taxon>Conoidasida</taxon>
        <taxon>Coccidia</taxon>
        <taxon>Eucoccidiorida</taxon>
        <taxon>Eimeriorina</taxon>
        <taxon>Sarcocystidae</taxon>
        <taxon>Cystoisospora</taxon>
    </lineage>
</organism>
<feature type="non-terminal residue" evidence="1">
    <location>
        <position position="1"/>
    </location>
</feature>
<dbReference type="Proteomes" id="UP000221165">
    <property type="component" value="Unassembled WGS sequence"/>
</dbReference>
<dbReference type="RefSeq" id="XP_067920259.1">
    <property type="nucleotide sequence ID" value="XM_068067769.1"/>
</dbReference>
<name>A0A2C6KQ95_9APIC</name>
<protein>
    <submittedName>
        <fullName evidence="1">Uncharacterized protein</fullName>
    </submittedName>
</protein>
<keyword evidence="2" id="KW-1185">Reference proteome</keyword>
<dbReference type="EMBL" id="MIGC01004073">
    <property type="protein sequence ID" value="PHJ18553.1"/>
    <property type="molecule type" value="Genomic_DNA"/>
</dbReference>
<reference evidence="1 2" key="1">
    <citation type="journal article" date="2017" name="Int. J. Parasitol.">
        <title>The genome of the protozoan parasite Cystoisospora suis and a reverse vaccinology approach to identify vaccine candidates.</title>
        <authorList>
            <person name="Palmieri N."/>
            <person name="Shrestha A."/>
            <person name="Ruttkowski B."/>
            <person name="Beck T."/>
            <person name="Vogl C."/>
            <person name="Tomley F."/>
            <person name="Blake D.P."/>
            <person name="Joachim A."/>
        </authorList>
    </citation>
    <scope>NUCLEOTIDE SEQUENCE [LARGE SCALE GENOMIC DNA]</scope>
    <source>
        <strain evidence="1 2">Wien I</strain>
    </source>
</reference>
<dbReference type="VEuPathDB" id="ToxoDB:CSUI_007624"/>
<dbReference type="AlphaFoldDB" id="A0A2C6KQ95"/>